<dbReference type="Pfam" id="PF20722">
    <property type="entry name" value="DUF6830"/>
    <property type="match status" value="1"/>
</dbReference>
<evidence type="ECO:0000256" key="1">
    <source>
        <dbReference type="SAM" id="MobiDB-lite"/>
    </source>
</evidence>
<evidence type="ECO:0000313" key="3">
    <source>
        <dbReference type="EMBL" id="KAF7319573.1"/>
    </source>
</evidence>
<feature type="domain" description="DUF6830" evidence="2">
    <location>
        <begin position="761"/>
        <end position="902"/>
    </location>
</feature>
<sequence>MPRESPISASYGRPHVAGQRWRLKPRKKFQCPNPDCGKSFDATTKVLQHLNNPLSSCIKWSRDAENAISTNNSQAEEYLAQFQRSFAAPMGDSTNYDTLLEPGVPAPPSPATASAETSAPEAETQSTFPGAAVAEEGGTSFMDWMGQDQFAHVRRQNPYYPFAGKLEWEIARFLALSSLTMKEINDFMKLGIVERCLAPWLSFKTAKELRSRIELLPTGPAWSSQTISYPGFPTKKPIVLFYRNPLDCIQLLLRNPLFKDHIDLIPTQIYRGQERLHKEWINSDGAWNLQSAVKPGRTILGVITSSDKTNISVMNGDRIAHPFLVSLANIRMDVALKASSHAFLMAGLLPVPKFLCDKKLRGVMEARLFHRCLDIICHPLKLAARDGTYLSTSDGKIIHAHTPLVSYIVDTPEAADVACVKGKTSHLTMASHKTFGDAERHPERTGASTWAAICSVSAAVPPDNVAEYLKASKAHAHRLNGVDQPFWRNWPLSTDPSKFLTPEVLHHIHKGFFDHDFQWGRTILGNSEIDFRLSVIQPRVGSRHFREGVTRLKQLGGREHRELERSFVCVLADAVRPNVLNALRGLMDFRFMAQAPQIDEQTLGRMEQSLALFHQYKQTLIDDGGREQDHFHIPKLEFLHSVVPSIRWAGVPMQYTADITEKSHSTQIKVPARTETNHRDYDPQLVRHLDREEKLRLFELYTGIRSGELQVDIEDVNDDNFNELESDSAAPASAGDSTRTIRNLFRAATLYPMLHPDLESRFVTTPSTAFLLNRRPTHSRVAVDDVAAMFGVLDLRAALADFLAESEPRDGSKPLIGGRRRNAATITLPFTHLDIWHSVRVQTRAPHTNHPLQSQLVFAQPAGVQDDWPIGRYDAVLLCNNLSLPWPGKGFRDGLNGHTVAQVRIIMRPTQPPNTPSTGSPFLVYGHRFDIVSQSTPDNREASTGQFLLRKAQRADKSRMGGVFAMDHIRTPLELIPRFGAKADGRLTPATSTEYSAEVRLNKYSSKELFWIFDSVSLPSTL</sequence>
<dbReference type="InterPro" id="IPR049233">
    <property type="entry name" value="DUF6830"/>
</dbReference>
<feature type="compositionally biased region" description="Low complexity" evidence="1">
    <location>
        <begin position="111"/>
        <end position="124"/>
    </location>
</feature>
<evidence type="ECO:0000313" key="4">
    <source>
        <dbReference type="Proteomes" id="UP000613580"/>
    </source>
</evidence>
<feature type="region of interest" description="Disordered" evidence="1">
    <location>
        <begin position="98"/>
        <end position="127"/>
    </location>
</feature>
<dbReference type="Proteomes" id="UP000613580">
    <property type="component" value="Unassembled WGS sequence"/>
</dbReference>
<dbReference type="EMBL" id="JACAZE010000003">
    <property type="protein sequence ID" value="KAF7319573.1"/>
    <property type="molecule type" value="Genomic_DNA"/>
</dbReference>
<organism evidence="3 4">
    <name type="scientific">Mycena chlorophos</name>
    <name type="common">Agaric fungus</name>
    <name type="synonym">Agaricus chlorophos</name>
    <dbReference type="NCBI Taxonomy" id="658473"/>
    <lineage>
        <taxon>Eukaryota</taxon>
        <taxon>Fungi</taxon>
        <taxon>Dikarya</taxon>
        <taxon>Basidiomycota</taxon>
        <taxon>Agaricomycotina</taxon>
        <taxon>Agaricomycetes</taxon>
        <taxon>Agaricomycetidae</taxon>
        <taxon>Agaricales</taxon>
        <taxon>Marasmiineae</taxon>
        <taxon>Mycenaceae</taxon>
        <taxon>Mycena</taxon>
    </lineage>
</organism>
<dbReference type="OrthoDB" id="3232986at2759"/>
<comment type="caution">
    <text evidence="3">The sequence shown here is derived from an EMBL/GenBank/DDBJ whole genome shotgun (WGS) entry which is preliminary data.</text>
</comment>
<protein>
    <recommendedName>
        <fullName evidence="2">DUF6830 domain-containing protein</fullName>
    </recommendedName>
</protein>
<reference evidence="3" key="1">
    <citation type="submission" date="2020-05" db="EMBL/GenBank/DDBJ databases">
        <title>Mycena genomes resolve the evolution of fungal bioluminescence.</title>
        <authorList>
            <person name="Tsai I.J."/>
        </authorList>
    </citation>
    <scope>NUCLEOTIDE SEQUENCE</scope>
    <source>
        <strain evidence="3">110903Hualien_Pintung</strain>
    </source>
</reference>
<accession>A0A8H6TIU7</accession>
<gene>
    <name evidence="3" type="ORF">HMN09_00296900</name>
</gene>
<evidence type="ECO:0000259" key="2">
    <source>
        <dbReference type="Pfam" id="PF20722"/>
    </source>
</evidence>
<dbReference type="AlphaFoldDB" id="A0A8H6TIU7"/>
<proteinExistence type="predicted"/>
<name>A0A8H6TIU7_MYCCL</name>
<dbReference type="Pfam" id="PF18759">
    <property type="entry name" value="Plavaka"/>
    <property type="match status" value="1"/>
</dbReference>
<keyword evidence="4" id="KW-1185">Reference proteome</keyword>
<dbReference type="InterPro" id="IPR041078">
    <property type="entry name" value="Plavaka"/>
</dbReference>